<name>A0A1H3Q1E9_9FIRM</name>
<dbReference type="AlphaFoldDB" id="A0A1H3Q1E9"/>
<accession>A0A1H3Q1E9</accession>
<protein>
    <submittedName>
        <fullName evidence="3">Ferrous iron transport protein A</fullName>
    </submittedName>
</protein>
<reference evidence="3 4" key="1">
    <citation type="submission" date="2016-10" db="EMBL/GenBank/DDBJ databases">
        <authorList>
            <person name="de Groot N.N."/>
        </authorList>
    </citation>
    <scope>NUCLEOTIDE SEQUENCE [LARGE SCALE GENOMIC DNA]</scope>
    <source>
        <strain evidence="3 4">DSM 21650</strain>
    </source>
</reference>
<dbReference type="Proteomes" id="UP000198625">
    <property type="component" value="Unassembled WGS sequence"/>
</dbReference>
<organism evidence="3 4">
    <name type="scientific">Proteiniborus ethanoligenes</name>
    <dbReference type="NCBI Taxonomy" id="415015"/>
    <lineage>
        <taxon>Bacteria</taxon>
        <taxon>Bacillati</taxon>
        <taxon>Bacillota</taxon>
        <taxon>Clostridia</taxon>
        <taxon>Eubacteriales</taxon>
        <taxon>Proteiniborus</taxon>
    </lineage>
</organism>
<dbReference type="PANTHER" id="PTHR43151:SF1">
    <property type="entry name" value="SSR2333 PROTEIN"/>
    <property type="match status" value="1"/>
</dbReference>
<dbReference type="InterPro" id="IPR053184">
    <property type="entry name" value="FeoA-like"/>
</dbReference>
<dbReference type="Pfam" id="PF04023">
    <property type="entry name" value="FeoA"/>
    <property type="match status" value="1"/>
</dbReference>
<dbReference type="InterPro" id="IPR007167">
    <property type="entry name" value="Fe-transptr_FeoA-like"/>
</dbReference>
<dbReference type="InterPro" id="IPR008988">
    <property type="entry name" value="Transcriptional_repressor_C"/>
</dbReference>
<evidence type="ECO:0000259" key="2">
    <source>
        <dbReference type="SMART" id="SM00899"/>
    </source>
</evidence>
<sequence>MTSRPLSFFMEGEIGMVDNIAGGEKVSKRLYEMGFNTGSEVKVIKNDIGPIIVSLAGSKIALGRGLAQKIMIRAN</sequence>
<feature type="domain" description="Ferrous iron transporter FeoA-like" evidence="2">
    <location>
        <begin position="4"/>
        <end position="74"/>
    </location>
</feature>
<keyword evidence="1" id="KW-0408">Iron</keyword>
<evidence type="ECO:0000256" key="1">
    <source>
        <dbReference type="ARBA" id="ARBA00023004"/>
    </source>
</evidence>
<evidence type="ECO:0000313" key="4">
    <source>
        <dbReference type="Proteomes" id="UP000198625"/>
    </source>
</evidence>
<proteinExistence type="predicted"/>
<dbReference type="InterPro" id="IPR038157">
    <property type="entry name" value="FeoA_core_dom"/>
</dbReference>
<dbReference type="RefSeq" id="WP_091729915.1">
    <property type="nucleotide sequence ID" value="NZ_FNQE01000017.1"/>
</dbReference>
<keyword evidence="4" id="KW-1185">Reference proteome</keyword>
<dbReference type="OrthoDB" id="1707677at2"/>
<dbReference type="GO" id="GO:0046914">
    <property type="term" value="F:transition metal ion binding"/>
    <property type="evidence" value="ECO:0007669"/>
    <property type="project" value="InterPro"/>
</dbReference>
<dbReference type="EMBL" id="FNQE01000017">
    <property type="protein sequence ID" value="SDZ06549.1"/>
    <property type="molecule type" value="Genomic_DNA"/>
</dbReference>
<dbReference type="Gene3D" id="2.30.30.90">
    <property type="match status" value="1"/>
</dbReference>
<dbReference type="STRING" id="415015.SAMN05660462_01723"/>
<dbReference type="SMART" id="SM00899">
    <property type="entry name" value="FeoA"/>
    <property type="match status" value="1"/>
</dbReference>
<dbReference type="PANTHER" id="PTHR43151">
    <property type="entry name" value="FEOA FAMILY PROTEIN"/>
    <property type="match status" value="1"/>
</dbReference>
<evidence type="ECO:0000313" key="3">
    <source>
        <dbReference type="EMBL" id="SDZ06549.1"/>
    </source>
</evidence>
<dbReference type="SUPFAM" id="SSF50037">
    <property type="entry name" value="C-terminal domain of transcriptional repressors"/>
    <property type="match status" value="1"/>
</dbReference>
<gene>
    <name evidence="3" type="ORF">SAMN05660462_01723</name>
</gene>